<name>A0A4Q2EJD6_9ACTN</name>
<dbReference type="NCBIfam" id="NF002350">
    <property type="entry name" value="PRK01315.1"/>
    <property type="match status" value="1"/>
</dbReference>
<feature type="transmembrane region" description="Helical" evidence="18">
    <location>
        <begin position="166"/>
        <end position="187"/>
    </location>
</feature>
<proteinExistence type="inferred from homology"/>
<dbReference type="InterPro" id="IPR001708">
    <property type="entry name" value="YidC/ALB3/OXA1/COX18"/>
</dbReference>
<evidence type="ECO:0000256" key="6">
    <source>
        <dbReference type="ARBA" id="ARBA00022692"/>
    </source>
</evidence>
<feature type="region of interest" description="Disordered" evidence="17">
    <location>
        <begin position="280"/>
        <end position="349"/>
    </location>
</feature>
<comment type="subcellular location">
    <subcellularLocation>
        <location evidence="1">Cell membrane</location>
        <topology evidence="1">Multi-pass membrane protein</topology>
    </subcellularLocation>
    <subcellularLocation>
        <location evidence="16">Membrane</location>
        <topology evidence="16">Multi-pass membrane protein</topology>
    </subcellularLocation>
</comment>
<comment type="subunit">
    <text evidence="12">Interacts with the Sec translocase complex via SecD. Specifically interacts with transmembrane segments of nascent integral membrane proteins during membrane integration.</text>
</comment>
<evidence type="ECO:0000313" key="20">
    <source>
        <dbReference type="EMBL" id="RXW32816.1"/>
    </source>
</evidence>
<evidence type="ECO:0000256" key="11">
    <source>
        <dbReference type="ARBA" id="ARBA00025034"/>
    </source>
</evidence>
<evidence type="ECO:0000313" key="21">
    <source>
        <dbReference type="Proteomes" id="UP000290624"/>
    </source>
</evidence>
<dbReference type="InterPro" id="IPR047196">
    <property type="entry name" value="YidC_ALB_C"/>
</dbReference>
<evidence type="ECO:0000256" key="14">
    <source>
        <dbReference type="ARBA" id="ARBA00033245"/>
    </source>
</evidence>
<evidence type="ECO:0000256" key="18">
    <source>
        <dbReference type="SAM" id="Phobius"/>
    </source>
</evidence>
<keyword evidence="8 18" id="KW-1133">Transmembrane helix</keyword>
<dbReference type="EMBL" id="PPCV01000003">
    <property type="protein sequence ID" value="RXW32816.1"/>
    <property type="molecule type" value="Genomic_DNA"/>
</dbReference>
<dbReference type="CDD" id="cd20070">
    <property type="entry name" value="5TM_YidC_Alb3"/>
    <property type="match status" value="1"/>
</dbReference>
<dbReference type="OrthoDB" id="9780552at2"/>
<keyword evidence="5" id="KW-1003">Cell membrane</keyword>
<evidence type="ECO:0000256" key="3">
    <source>
        <dbReference type="ARBA" id="ARBA00015325"/>
    </source>
</evidence>
<feature type="transmembrane region" description="Helical" evidence="18">
    <location>
        <begin position="208"/>
        <end position="233"/>
    </location>
</feature>
<reference evidence="20 21" key="1">
    <citation type="submission" date="2018-01" db="EMBL/GenBank/DDBJ databases">
        <title>Lactibacter flavus gen. nov., sp. nov., a novel bacterium of the family Propionibacteriaceae isolated from raw milk and dairy products.</title>
        <authorList>
            <person name="Wenning M."/>
            <person name="Breitenwieser F."/>
            <person name="Huptas C."/>
            <person name="von Neubeck M."/>
            <person name="Busse H.-J."/>
            <person name="Scherer S."/>
        </authorList>
    </citation>
    <scope>NUCLEOTIDE SEQUENCE [LARGE SCALE GENOMIC DNA]</scope>
    <source>
        <strain evidence="20 21">VG341</strain>
    </source>
</reference>
<evidence type="ECO:0000256" key="8">
    <source>
        <dbReference type="ARBA" id="ARBA00022989"/>
    </source>
</evidence>
<evidence type="ECO:0000256" key="12">
    <source>
        <dbReference type="ARBA" id="ARBA00026028"/>
    </source>
</evidence>
<gene>
    <name evidence="20" type="ORF">C1706_06090</name>
</gene>
<evidence type="ECO:0000256" key="5">
    <source>
        <dbReference type="ARBA" id="ARBA00022475"/>
    </source>
</evidence>
<feature type="compositionally biased region" description="Basic residues" evidence="17">
    <location>
        <begin position="328"/>
        <end position="349"/>
    </location>
</feature>
<evidence type="ECO:0000256" key="1">
    <source>
        <dbReference type="ARBA" id="ARBA00004651"/>
    </source>
</evidence>
<dbReference type="Proteomes" id="UP000290624">
    <property type="component" value="Unassembled WGS sequence"/>
</dbReference>
<keyword evidence="9 18" id="KW-0472">Membrane</keyword>
<dbReference type="GO" id="GO:0032977">
    <property type="term" value="F:membrane insertase activity"/>
    <property type="evidence" value="ECO:0007669"/>
    <property type="project" value="InterPro"/>
</dbReference>
<evidence type="ECO:0000259" key="19">
    <source>
        <dbReference type="Pfam" id="PF02096"/>
    </source>
</evidence>
<evidence type="ECO:0000256" key="13">
    <source>
        <dbReference type="ARBA" id="ARBA00031538"/>
    </source>
</evidence>
<accession>A0A4Q2EJD6</accession>
<keyword evidence="6 16" id="KW-0812">Transmembrane</keyword>
<dbReference type="GO" id="GO:0005886">
    <property type="term" value="C:plasma membrane"/>
    <property type="evidence" value="ECO:0007669"/>
    <property type="project" value="UniProtKB-SubCell"/>
</dbReference>
<dbReference type="InterPro" id="IPR028055">
    <property type="entry name" value="YidC/Oxa/ALB_C"/>
</dbReference>
<evidence type="ECO:0000256" key="16">
    <source>
        <dbReference type="RuleBase" id="RU003945"/>
    </source>
</evidence>
<feature type="transmembrane region" description="Helical" evidence="18">
    <location>
        <begin position="94"/>
        <end position="117"/>
    </location>
</feature>
<evidence type="ECO:0000256" key="4">
    <source>
        <dbReference type="ARBA" id="ARBA00022448"/>
    </source>
</evidence>
<keyword evidence="21" id="KW-1185">Reference proteome</keyword>
<dbReference type="PANTHER" id="PTHR12428">
    <property type="entry name" value="OXA1"/>
    <property type="match status" value="1"/>
</dbReference>
<protein>
    <recommendedName>
        <fullName evidence="3">Membrane protein insertase YidC</fullName>
    </recommendedName>
    <alternativeName>
        <fullName evidence="15">Foldase YidC</fullName>
    </alternativeName>
    <alternativeName>
        <fullName evidence="14">Membrane integrase YidC</fullName>
    </alternativeName>
    <alternativeName>
        <fullName evidence="13">Membrane protein YidC</fullName>
    </alternativeName>
</protein>
<keyword evidence="4" id="KW-0813">Transport</keyword>
<keyword evidence="7" id="KW-0653">Protein transport</keyword>
<evidence type="ECO:0000256" key="17">
    <source>
        <dbReference type="SAM" id="MobiDB-lite"/>
    </source>
</evidence>
<dbReference type="AlphaFoldDB" id="A0A4Q2EJD6"/>
<comment type="caution">
    <text evidence="20">The sequence shown here is derived from an EMBL/GenBank/DDBJ whole genome shotgun (WGS) entry which is preliminary data.</text>
</comment>
<evidence type="ECO:0000256" key="2">
    <source>
        <dbReference type="ARBA" id="ARBA00010527"/>
    </source>
</evidence>
<comment type="function">
    <text evidence="11">Required for the insertion and/or proper folding and/or complex formation of integral membrane proteins into the membrane. Involved in integration of membrane proteins that insert both dependently and independently of the Sec translocase complex, as well as at least some lipoproteins. Aids folding of multispanning membrane proteins.</text>
</comment>
<sequence length="349" mass="38817">MQPIYAAMSGILVGFHWLYSQVLDSESGWTWALAIVSLTVVVRMLMIPLFVKQINSSRSMQLVAPKTRALQEKYGSDRNKLAEEMQKLYREEGVNPAASCLPLLIQMPIFLGLFYVLNGAAHGQPKGYFFEQNPALVTSLQHARVFGAEISATLSNNGLTNFNSTFFVTVFLIIGMTVTLFITQLQMTRKNMPPEALTGPMAQQQKMMLYLFPAIYLFTGVNFPIGVMIYWFASNLWTLGQQYILIHNNPTPGTPAFIDWQDRMRARGKDPDAILAERRAKMRKTKASPVAGDPTKVARQGTTATNTNVDPASADSDASESGDGLSKQRVRRQQPTKGSRATRKQGPRS</sequence>
<evidence type="ECO:0000256" key="10">
    <source>
        <dbReference type="ARBA" id="ARBA00023186"/>
    </source>
</evidence>
<dbReference type="NCBIfam" id="TIGR03592">
    <property type="entry name" value="yidC_oxa1_cterm"/>
    <property type="match status" value="1"/>
</dbReference>
<dbReference type="PANTHER" id="PTHR12428:SF65">
    <property type="entry name" value="CYTOCHROME C OXIDASE ASSEMBLY PROTEIN COX18, MITOCHONDRIAL"/>
    <property type="match status" value="1"/>
</dbReference>
<dbReference type="GO" id="GO:0051205">
    <property type="term" value="P:protein insertion into membrane"/>
    <property type="evidence" value="ECO:0007669"/>
    <property type="project" value="TreeGrafter"/>
</dbReference>
<dbReference type="GO" id="GO:0015031">
    <property type="term" value="P:protein transport"/>
    <property type="evidence" value="ECO:0007669"/>
    <property type="project" value="UniProtKB-KW"/>
</dbReference>
<dbReference type="Pfam" id="PF02096">
    <property type="entry name" value="60KD_IMP"/>
    <property type="match status" value="1"/>
</dbReference>
<feature type="transmembrane region" description="Helical" evidence="18">
    <location>
        <begin position="30"/>
        <end position="51"/>
    </location>
</feature>
<evidence type="ECO:0000256" key="7">
    <source>
        <dbReference type="ARBA" id="ARBA00022927"/>
    </source>
</evidence>
<evidence type="ECO:0000256" key="15">
    <source>
        <dbReference type="ARBA" id="ARBA00033342"/>
    </source>
</evidence>
<evidence type="ECO:0000256" key="9">
    <source>
        <dbReference type="ARBA" id="ARBA00023136"/>
    </source>
</evidence>
<feature type="compositionally biased region" description="Polar residues" evidence="17">
    <location>
        <begin position="300"/>
        <end position="309"/>
    </location>
</feature>
<comment type="similarity">
    <text evidence="2">Belongs to the OXA1/ALB3/YidC family. Type 1 subfamily.</text>
</comment>
<feature type="domain" description="Membrane insertase YidC/Oxa/ALB C-terminal" evidence="19">
    <location>
        <begin position="31"/>
        <end position="245"/>
    </location>
</feature>
<organism evidence="20 21">
    <name type="scientific">Propioniciclava flava</name>
    <dbReference type="NCBI Taxonomy" id="2072026"/>
    <lineage>
        <taxon>Bacteria</taxon>
        <taxon>Bacillati</taxon>
        <taxon>Actinomycetota</taxon>
        <taxon>Actinomycetes</taxon>
        <taxon>Propionibacteriales</taxon>
        <taxon>Propionibacteriaceae</taxon>
        <taxon>Propioniciclava</taxon>
    </lineage>
</organism>
<keyword evidence="10" id="KW-0143">Chaperone</keyword>
<dbReference type="RefSeq" id="WP_129458423.1">
    <property type="nucleotide sequence ID" value="NZ_PPCV01000003.1"/>
</dbReference>